<dbReference type="OrthoDB" id="5381719at2"/>
<dbReference type="AlphaFoldDB" id="A0A540WLC7"/>
<sequence>MGRELHVAFRTLGKESDMKAFVRIAGCVAALWGCAVWAQEDYRPSAERAPGNLEPVQVDEPKKSSKRADTGLYAQLGGGAEGYTGQLAPRLDAGFTYGGAIGYRPLGFLGVELGYNGSVNNVDIDGNGRAGSLGEGADVVRNGGQALVIGNFTDAQLQPYAVTGIGIDDYNIRHDAVGREFGFNDDTSGYVPAGLGLRYQFGKLITADARVSYNFLFDQDFAPTSATPNALDGRYMGMLQIGGTY</sequence>
<dbReference type="Gene3D" id="2.40.160.20">
    <property type="match status" value="1"/>
</dbReference>
<accession>A0A540WLC7</accession>
<comment type="caution">
    <text evidence="2">The sequence shown here is derived from an EMBL/GenBank/DDBJ whole genome shotgun (WGS) entry which is preliminary data.</text>
</comment>
<dbReference type="SUPFAM" id="SSF56925">
    <property type="entry name" value="OMPA-like"/>
    <property type="match status" value="1"/>
</dbReference>
<reference evidence="2 3" key="1">
    <citation type="submission" date="2019-06" db="EMBL/GenBank/DDBJ databases">
        <authorList>
            <person name="Livingstone P."/>
            <person name="Whitworth D."/>
        </authorList>
    </citation>
    <scope>NUCLEOTIDE SEQUENCE [LARGE SCALE GENOMIC DNA]</scope>
    <source>
        <strain evidence="2 3">AM401</strain>
    </source>
</reference>
<organism evidence="2 3">
    <name type="scientific">Myxococcus llanfairpwllgwyngyllgogerychwyrndrobwllllantysiliogogogochensis</name>
    <dbReference type="NCBI Taxonomy" id="2590453"/>
    <lineage>
        <taxon>Bacteria</taxon>
        <taxon>Pseudomonadati</taxon>
        <taxon>Myxococcota</taxon>
        <taxon>Myxococcia</taxon>
        <taxon>Myxococcales</taxon>
        <taxon>Cystobacterineae</taxon>
        <taxon>Myxococcaceae</taxon>
        <taxon>Myxococcus</taxon>
    </lineage>
</organism>
<dbReference type="Proteomes" id="UP000315369">
    <property type="component" value="Unassembled WGS sequence"/>
</dbReference>
<keyword evidence="3" id="KW-1185">Reference proteome</keyword>
<dbReference type="EMBL" id="VIFM01000373">
    <property type="protein sequence ID" value="TQF09234.1"/>
    <property type="molecule type" value="Genomic_DNA"/>
</dbReference>
<protein>
    <recommendedName>
        <fullName evidence="4">Outer membrane protein beta-barrel domain-containing protein</fullName>
    </recommendedName>
</protein>
<dbReference type="InterPro" id="IPR011250">
    <property type="entry name" value="OMP/PagP_B-barrel"/>
</dbReference>
<evidence type="ECO:0008006" key="4">
    <source>
        <dbReference type="Google" id="ProtNLM"/>
    </source>
</evidence>
<evidence type="ECO:0000313" key="3">
    <source>
        <dbReference type="Proteomes" id="UP000315369"/>
    </source>
</evidence>
<evidence type="ECO:0000256" key="1">
    <source>
        <dbReference type="SAM" id="MobiDB-lite"/>
    </source>
</evidence>
<feature type="region of interest" description="Disordered" evidence="1">
    <location>
        <begin position="46"/>
        <end position="67"/>
    </location>
</feature>
<gene>
    <name evidence="2" type="ORF">FJV41_45690</name>
</gene>
<proteinExistence type="predicted"/>
<name>A0A540WLC7_9BACT</name>
<evidence type="ECO:0000313" key="2">
    <source>
        <dbReference type="EMBL" id="TQF09234.1"/>
    </source>
</evidence>